<evidence type="ECO:0000256" key="1">
    <source>
        <dbReference type="SAM" id="Phobius"/>
    </source>
</evidence>
<dbReference type="Proteomes" id="UP001302274">
    <property type="component" value="Unassembled WGS sequence"/>
</dbReference>
<protein>
    <submittedName>
        <fullName evidence="2">SRPBCC family protein</fullName>
    </submittedName>
</protein>
<name>A0ABU5VWC6_9BACT</name>
<dbReference type="Gene3D" id="3.30.530.20">
    <property type="match status" value="1"/>
</dbReference>
<evidence type="ECO:0000313" key="2">
    <source>
        <dbReference type="EMBL" id="MEA9357351.1"/>
    </source>
</evidence>
<proteinExistence type="predicted"/>
<organism evidence="2 3">
    <name type="scientific">Bacteriovorax antarcticus</name>
    <dbReference type="NCBI Taxonomy" id="3088717"/>
    <lineage>
        <taxon>Bacteria</taxon>
        <taxon>Pseudomonadati</taxon>
        <taxon>Bdellovibrionota</taxon>
        <taxon>Bacteriovoracia</taxon>
        <taxon>Bacteriovoracales</taxon>
        <taxon>Bacteriovoracaceae</taxon>
        <taxon>Bacteriovorax</taxon>
    </lineage>
</organism>
<feature type="transmembrane region" description="Helical" evidence="1">
    <location>
        <begin position="7"/>
        <end position="30"/>
    </location>
</feature>
<evidence type="ECO:0000313" key="3">
    <source>
        <dbReference type="Proteomes" id="UP001302274"/>
    </source>
</evidence>
<keyword evidence="1" id="KW-0812">Transmembrane</keyword>
<dbReference type="InterPro" id="IPR023393">
    <property type="entry name" value="START-like_dom_sf"/>
</dbReference>
<dbReference type="SUPFAM" id="SSF55961">
    <property type="entry name" value="Bet v1-like"/>
    <property type="match status" value="1"/>
</dbReference>
<comment type="caution">
    <text evidence="2">The sequence shown here is derived from an EMBL/GenBank/DDBJ whole genome shotgun (WGS) entry which is preliminary data.</text>
</comment>
<reference evidence="2 3" key="1">
    <citation type="submission" date="2023-11" db="EMBL/GenBank/DDBJ databases">
        <title>A Novel Polar Bacteriovorax (B. antarcticus) Isolated from the Biocrust in Antarctica.</title>
        <authorList>
            <person name="Mun W."/>
            <person name="Choi S.Y."/>
            <person name="Mitchell R.J."/>
        </authorList>
    </citation>
    <scope>NUCLEOTIDE SEQUENCE [LARGE SCALE GENOMIC DNA]</scope>
    <source>
        <strain evidence="2 3">PP10</strain>
    </source>
</reference>
<accession>A0ABU5VWC6</accession>
<sequence length="180" mass="20781">MKIKLTLIVAGLLIIVIAILGVIAPTHFVIEKSVSIEKPRFVVFDKIRFSKSHEAWNPWFKKDRLVKYDWKGQDGTVGFITHWVGNNKVGEGEQEIKKIVEGERIDYEMRFEKPMKTTNLSSLITTEEGDTKTKLTWVMRGKMSFPGNVMYMVFKMQPKLEDDFEEGLNVLKAILEKDVN</sequence>
<dbReference type="RefSeq" id="WP_323577327.1">
    <property type="nucleotide sequence ID" value="NZ_JAYGJQ010000002.1"/>
</dbReference>
<keyword evidence="3" id="KW-1185">Reference proteome</keyword>
<gene>
    <name evidence="2" type="ORF">SHI21_14085</name>
</gene>
<dbReference type="CDD" id="cd07818">
    <property type="entry name" value="SRPBCC_1"/>
    <property type="match status" value="1"/>
</dbReference>
<keyword evidence="1" id="KW-1133">Transmembrane helix</keyword>
<keyword evidence="1" id="KW-0472">Membrane</keyword>
<dbReference type="EMBL" id="JAYGJQ010000002">
    <property type="protein sequence ID" value="MEA9357351.1"/>
    <property type="molecule type" value="Genomic_DNA"/>
</dbReference>